<sequence length="186" mass="21428">MAKATFHQSMNDSSPRVRGPVGQRKGSASSVSRQQKLVGCLFERTQQESRTKVIPFPKKFSSPSCRCRFNNYCLCEYWLLSPSWKSGGSGTFDRDKIEARLKERSVLPRRNRTSEAEINFPFKDSFDQQKMQSNRILINKALEQADWFLPPKQCETKSLLLGKLLALDLPLEHERKTLLNHTHDNP</sequence>
<name>A0ABD0TTN4_DENTH</name>
<organism evidence="2 3">
    <name type="scientific">Dendrobium thyrsiflorum</name>
    <name type="common">Pinecone-like raceme dendrobium</name>
    <name type="synonym">Orchid</name>
    <dbReference type="NCBI Taxonomy" id="117978"/>
    <lineage>
        <taxon>Eukaryota</taxon>
        <taxon>Viridiplantae</taxon>
        <taxon>Streptophyta</taxon>
        <taxon>Embryophyta</taxon>
        <taxon>Tracheophyta</taxon>
        <taxon>Spermatophyta</taxon>
        <taxon>Magnoliopsida</taxon>
        <taxon>Liliopsida</taxon>
        <taxon>Asparagales</taxon>
        <taxon>Orchidaceae</taxon>
        <taxon>Epidendroideae</taxon>
        <taxon>Malaxideae</taxon>
        <taxon>Dendrobiinae</taxon>
        <taxon>Dendrobium</taxon>
    </lineage>
</organism>
<reference evidence="2 3" key="1">
    <citation type="journal article" date="2024" name="Plant Biotechnol. J.">
        <title>Dendrobium thyrsiflorum genome and its molecular insights into genes involved in important horticultural traits.</title>
        <authorList>
            <person name="Chen B."/>
            <person name="Wang J.Y."/>
            <person name="Zheng P.J."/>
            <person name="Li K.L."/>
            <person name="Liang Y.M."/>
            <person name="Chen X.F."/>
            <person name="Zhang C."/>
            <person name="Zhao X."/>
            <person name="He X."/>
            <person name="Zhang G.Q."/>
            <person name="Liu Z.J."/>
            <person name="Xu Q."/>
        </authorList>
    </citation>
    <scope>NUCLEOTIDE SEQUENCE [LARGE SCALE GENOMIC DNA]</scope>
    <source>
        <strain evidence="2">GZMU011</strain>
    </source>
</reference>
<protein>
    <submittedName>
        <fullName evidence="2">Uncharacterized protein</fullName>
    </submittedName>
</protein>
<keyword evidence="3" id="KW-1185">Reference proteome</keyword>
<accession>A0ABD0TTN4</accession>
<dbReference type="Proteomes" id="UP001552299">
    <property type="component" value="Unassembled WGS sequence"/>
</dbReference>
<feature type="region of interest" description="Disordered" evidence="1">
    <location>
        <begin position="1"/>
        <end position="32"/>
    </location>
</feature>
<evidence type="ECO:0000313" key="3">
    <source>
        <dbReference type="Proteomes" id="UP001552299"/>
    </source>
</evidence>
<feature type="compositionally biased region" description="Polar residues" evidence="1">
    <location>
        <begin position="1"/>
        <end position="14"/>
    </location>
</feature>
<dbReference type="EMBL" id="JANQDX010000028">
    <property type="protein sequence ID" value="KAL0903024.1"/>
    <property type="molecule type" value="Genomic_DNA"/>
</dbReference>
<evidence type="ECO:0000313" key="2">
    <source>
        <dbReference type="EMBL" id="KAL0903024.1"/>
    </source>
</evidence>
<proteinExistence type="predicted"/>
<evidence type="ECO:0000256" key="1">
    <source>
        <dbReference type="SAM" id="MobiDB-lite"/>
    </source>
</evidence>
<comment type="caution">
    <text evidence="2">The sequence shown here is derived from an EMBL/GenBank/DDBJ whole genome shotgun (WGS) entry which is preliminary data.</text>
</comment>
<gene>
    <name evidence="2" type="ORF">M5K25_028277</name>
</gene>
<dbReference type="AlphaFoldDB" id="A0ABD0TTN4"/>